<dbReference type="GO" id="GO:0000049">
    <property type="term" value="F:tRNA binding"/>
    <property type="evidence" value="ECO:0007669"/>
    <property type="project" value="UniProtKB-UniRule"/>
</dbReference>
<name>A0A4R3MT15_9GAMM</name>
<dbReference type="Proteomes" id="UP000295717">
    <property type="component" value="Unassembled WGS sequence"/>
</dbReference>
<evidence type="ECO:0000313" key="15">
    <source>
        <dbReference type="EMBL" id="TCT19560.1"/>
    </source>
</evidence>
<dbReference type="SUPFAM" id="SSF51395">
    <property type="entry name" value="FMN-linked oxidoreductases"/>
    <property type="match status" value="1"/>
</dbReference>
<keyword evidence="2 10" id="KW-0820">tRNA-binding</keyword>
<dbReference type="InterPro" id="IPR035587">
    <property type="entry name" value="DUS-like_FMN-bd"/>
</dbReference>
<dbReference type="HAMAP" id="MF_02041">
    <property type="entry name" value="DusA_subfam"/>
    <property type="match status" value="1"/>
</dbReference>
<evidence type="ECO:0000256" key="5">
    <source>
        <dbReference type="ARBA" id="ARBA00022694"/>
    </source>
</evidence>
<keyword evidence="7 10" id="KW-0694">RNA-binding</keyword>
<dbReference type="GO" id="GO:0102266">
    <property type="term" value="F:tRNA-dihydrouridine20a synthase activity"/>
    <property type="evidence" value="ECO:0007669"/>
    <property type="project" value="RHEA"/>
</dbReference>
<comment type="function">
    <text evidence="9 10">Catalyzes the synthesis of 5,6-dihydrouridine (D), a modified base found in the D-loop of most tRNAs, via the reduction of the C5-C6 double bond in target uridines. Specifically modifies U20 and U20a in tRNAs.</text>
</comment>
<gene>
    <name evidence="10" type="primary">dusA</name>
    <name evidence="15" type="ORF">EDC35_108167</name>
</gene>
<dbReference type="FunFam" id="3.20.20.70:FF:000083">
    <property type="entry name" value="tRNA-dihydrouridine(20/20a) synthase"/>
    <property type="match status" value="1"/>
</dbReference>
<dbReference type="PANTHER" id="PTHR42907:SF1">
    <property type="entry name" value="FMN-LINKED OXIDOREDUCTASES SUPERFAMILY PROTEIN"/>
    <property type="match status" value="1"/>
</dbReference>
<dbReference type="InterPro" id="IPR013785">
    <property type="entry name" value="Aldolase_TIM"/>
</dbReference>
<dbReference type="PIRSF" id="PIRSF006621">
    <property type="entry name" value="Dus"/>
    <property type="match status" value="1"/>
</dbReference>
<feature type="site" description="Interacts with tRNA" evidence="10">
    <location>
        <position position="197"/>
    </location>
</feature>
<comment type="catalytic activity">
    <reaction evidence="10">
        <text>5,6-dihydrouridine(20a) in tRNA + NAD(+) = uridine(20a) in tRNA + NADH + H(+)</text>
        <dbReference type="Rhea" id="RHEA:53348"/>
        <dbReference type="Rhea" id="RHEA-COMP:13535"/>
        <dbReference type="Rhea" id="RHEA-COMP:13536"/>
        <dbReference type="ChEBI" id="CHEBI:15378"/>
        <dbReference type="ChEBI" id="CHEBI:57540"/>
        <dbReference type="ChEBI" id="CHEBI:57945"/>
        <dbReference type="ChEBI" id="CHEBI:65315"/>
        <dbReference type="ChEBI" id="CHEBI:74443"/>
    </reaction>
</comment>
<dbReference type="NCBIfam" id="TIGR00742">
    <property type="entry name" value="yjbN"/>
    <property type="match status" value="1"/>
</dbReference>
<feature type="site" description="Interacts with tRNA; defines subfamily-specific binding signature" evidence="10">
    <location>
        <position position="313"/>
    </location>
</feature>
<keyword evidence="16" id="KW-1185">Reference proteome</keyword>
<dbReference type="Gene3D" id="3.20.20.70">
    <property type="entry name" value="Aldolase class I"/>
    <property type="match status" value="1"/>
</dbReference>
<feature type="binding site" evidence="10 13">
    <location>
        <begin position="222"/>
        <end position="224"/>
    </location>
    <ligand>
        <name>FMN</name>
        <dbReference type="ChEBI" id="CHEBI:58210"/>
    </ligand>
</feature>
<protein>
    <recommendedName>
        <fullName evidence="10">tRNA-dihydrouridine(20/20a) synthase</fullName>
        <ecNumber evidence="10">1.3.1.91</ecNumber>
    </recommendedName>
    <alternativeName>
        <fullName evidence="10">U20-specific dihydrouridine synthase</fullName>
        <shortName evidence="10">U20-specific Dus</shortName>
    </alternativeName>
    <alternativeName>
        <fullName evidence="10">tRNA-dihydrouridine synthase A</fullName>
    </alternativeName>
</protein>
<evidence type="ECO:0000256" key="9">
    <source>
        <dbReference type="ARBA" id="ARBA00058013"/>
    </source>
</evidence>
<keyword evidence="4 10" id="KW-0288">FMN</keyword>
<feature type="binding site" evidence="10">
    <location>
        <begin position="28"/>
        <end position="30"/>
    </location>
    <ligand>
        <name>FMN</name>
        <dbReference type="ChEBI" id="CHEBI:58210"/>
    </ligand>
</feature>
<evidence type="ECO:0000256" key="6">
    <source>
        <dbReference type="ARBA" id="ARBA00022857"/>
    </source>
</evidence>
<comment type="catalytic activity">
    <reaction evidence="10">
        <text>5,6-dihydrouridine(20a) in tRNA + NADP(+) = uridine(20a) in tRNA + NADPH + H(+)</text>
        <dbReference type="Rhea" id="RHEA:53344"/>
        <dbReference type="Rhea" id="RHEA-COMP:13535"/>
        <dbReference type="Rhea" id="RHEA-COMP:13536"/>
        <dbReference type="ChEBI" id="CHEBI:15378"/>
        <dbReference type="ChEBI" id="CHEBI:57783"/>
        <dbReference type="ChEBI" id="CHEBI:58349"/>
        <dbReference type="ChEBI" id="CHEBI:65315"/>
        <dbReference type="ChEBI" id="CHEBI:74443"/>
    </reaction>
</comment>
<evidence type="ECO:0000256" key="13">
    <source>
        <dbReference type="PIRSR" id="PIRSR006621-2"/>
    </source>
</evidence>
<proteinExistence type="inferred from homology"/>
<feature type="binding site" evidence="10 13">
    <location>
        <begin position="244"/>
        <end position="245"/>
    </location>
    <ligand>
        <name>FMN</name>
        <dbReference type="ChEBI" id="CHEBI:58210"/>
    </ligand>
</feature>
<evidence type="ECO:0000256" key="1">
    <source>
        <dbReference type="ARBA" id="ARBA00001917"/>
    </source>
</evidence>
<evidence type="ECO:0000256" key="10">
    <source>
        <dbReference type="HAMAP-Rule" id="MF_02041"/>
    </source>
</evidence>
<feature type="domain" description="DUS-like FMN-binding" evidence="14">
    <location>
        <begin position="26"/>
        <end position="321"/>
    </location>
</feature>
<evidence type="ECO:0000256" key="2">
    <source>
        <dbReference type="ARBA" id="ARBA00022555"/>
    </source>
</evidence>
<keyword evidence="3 10" id="KW-0285">Flavoprotein</keyword>
<dbReference type="AlphaFoldDB" id="A0A4R3MT15"/>
<comment type="similarity">
    <text evidence="10">Belongs to the Dus family. DusA subfamily.</text>
</comment>
<evidence type="ECO:0000256" key="8">
    <source>
        <dbReference type="ARBA" id="ARBA00023002"/>
    </source>
</evidence>
<dbReference type="NCBIfam" id="NF008774">
    <property type="entry name" value="PRK11815.1"/>
    <property type="match status" value="1"/>
</dbReference>
<feature type="active site" description="Proton donor" evidence="10 12">
    <location>
        <position position="111"/>
    </location>
</feature>
<comment type="catalytic activity">
    <reaction evidence="10">
        <text>5,6-dihydrouridine(20) in tRNA + NAD(+) = uridine(20) in tRNA + NADH + H(+)</text>
        <dbReference type="Rhea" id="RHEA:53340"/>
        <dbReference type="Rhea" id="RHEA-COMP:13533"/>
        <dbReference type="Rhea" id="RHEA-COMP:13534"/>
        <dbReference type="ChEBI" id="CHEBI:15378"/>
        <dbReference type="ChEBI" id="CHEBI:57540"/>
        <dbReference type="ChEBI" id="CHEBI:57945"/>
        <dbReference type="ChEBI" id="CHEBI:65315"/>
        <dbReference type="ChEBI" id="CHEBI:74443"/>
        <dbReference type="EC" id="1.3.1.91"/>
    </reaction>
</comment>
<dbReference type="PROSITE" id="PS01136">
    <property type="entry name" value="UPF0034"/>
    <property type="match status" value="1"/>
</dbReference>
<reference evidence="15 16" key="1">
    <citation type="submission" date="2019-03" db="EMBL/GenBank/DDBJ databases">
        <title>Genomic Encyclopedia of Type Strains, Phase IV (KMG-IV): sequencing the most valuable type-strain genomes for metagenomic binning, comparative biology and taxonomic classification.</title>
        <authorList>
            <person name="Goeker M."/>
        </authorList>
    </citation>
    <scope>NUCLEOTIDE SEQUENCE [LARGE SCALE GENOMIC DNA]</scope>
    <source>
        <strain evidence="15 16">DSM 13587</strain>
    </source>
</reference>
<dbReference type="GO" id="GO:0050660">
    <property type="term" value="F:flavin adenine dinucleotide binding"/>
    <property type="evidence" value="ECO:0007669"/>
    <property type="project" value="InterPro"/>
</dbReference>
<dbReference type="EMBL" id="SMAO01000008">
    <property type="protein sequence ID" value="TCT19560.1"/>
    <property type="molecule type" value="Genomic_DNA"/>
</dbReference>
<dbReference type="GO" id="GO:0010181">
    <property type="term" value="F:FMN binding"/>
    <property type="evidence" value="ECO:0007669"/>
    <property type="project" value="UniProtKB-UniRule"/>
</dbReference>
<dbReference type="PANTHER" id="PTHR42907">
    <property type="entry name" value="FMN-LINKED OXIDOREDUCTASES SUPERFAMILY PROTEIN"/>
    <property type="match status" value="1"/>
</dbReference>
<dbReference type="GO" id="GO:0102264">
    <property type="term" value="F:tRNA-dihydrouridine20 synthase activity"/>
    <property type="evidence" value="ECO:0007669"/>
    <property type="project" value="UniProtKB-EC"/>
</dbReference>
<comment type="similarity">
    <text evidence="11">Belongs to the dus family.</text>
</comment>
<keyword evidence="6 10" id="KW-0521">NADP</keyword>
<evidence type="ECO:0000313" key="16">
    <source>
        <dbReference type="Proteomes" id="UP000295717"/>
    </source>
</evidence>
<keyword evidence="13" id="KW-0547">Nucleotide-binding</keyword>
<evidence type="ECO:0000256" key="12">
    <source>
        <dbReference type="PIRSR" id="PIRSR006621-1"/>
    </source>
</evidence>
<feature type="site" description="Interacts with tRNA; defines subfamily-specific binding signature" evidence="10">
    <location>
        <position position="194"/>
    </location>
</feature>
<feature type="binding site" evidence="10 13">
    <location>
        <position position="182"/>
    </location>
    <ligand>
        <name>FMN</name>
        <dbReference type="ChEBI" id="CHEBI:58210"/>
    </ligand>
</feature>
<feature type="binding site" evidence="10 13">
    <location>
        <position position="81"/>
    </location>
    <ligand>
        <name>FMN</name>
        <dbReference type="ChEBI" id="CHEBI:58210"/>
    </ligand>
</feature>
<dbReference type="InterPro" id="IPR004653">
    <property type="entry name" value="DusA"/>
</dbReference>
<sequence length="333" mass="37092">MMYQKGRYDKSNLYKTMNKKAIKLSVAPMLDWTDRHCRYFLRLITRHTLLYTEMVTTGALIHGDTARFLRFDPSEHPVALQLGGSAPADMAHGARLGADWGYDEINMNVGCPSDRVQNGRFGACLMAEPGTVADCVAAMKDAVTIPVTVKTRIGIDDRDSYGELVDFVGTVAQAGCDALIVHARKAWLSGLSPKENRDVPPLRYDIVRQLKRDFPHLTIAINGGIKSLDEAQDFLTDLDGVMIGREAYHNPWMLAEADRLIFGDESSMTSRHEVLERFRPYAERELASGVPLNAMSRHLLGLFQGQPGARAWRRRISERAHLPGAGVELLAAR</sequence>
<comment type="cofactor">
    <cofactor evidence="1 10 11 13">
        <name>FMN</name>
        <dbReference type="ChEBI" id="CHEBI:58210"/>
    </cofactor>
</comment>
<dbReference type="Gene3D" id="1.20.120.1460">
    <property type="match status" value="1"/>
</dbReference>
<keyword evidence="5 10" id="KW-0819">tRNA processing</keyword>
<dbReference type="InterPro" id="IPR001269">
    <property type="entry name" value="DUS_fam"/>
</dbReference>
<organism evidence="15 16">
    <name type="scientific">Thiobaca trueperi</name>
    <dbReference type="NCBI Taxonomy" id="127458"/>
    <lineage>
        <taxon>Bacteria</taxon>
        <taxon>Pseudomonadati</taxon>
        <taxon>Pseudomonadota</taxon>
        <taxon>Gammaproteobacteria</taxon>
        <taxon>Chromatiales</taxon>
        <taxon>Chromatiaceae</taxon>
        <taxon>Thiobaca</taxon>
    </lineage>
</organism>
<dbReference type="Pfam" id="PF01207">
    <property type="entry name" value="Dus"/>
    <property type="match status" value="1"/>
</dbReference>
<evidence type="ECO:0000256" key="11">
    <source>
        <dbReference type="PIRNR" id="PIRNR006621"/>
    </source>
</evidence>
<dbReference type="EC" id="1.3.1.91" evidence="10"/>
<comment type="caution">
    <text evidence="15">The sequence shown here is derived from an EMBL/GenBank/DDBJ whole genome shotgun (WGS) entry which is preliminary data.</text>
</comment>
<comment type="catalytic activity">
    <reaction evidence="10">
        <text>5,6-dihydrouridine(20) in tRNA + NADP(+) = uridine(20) in tRNA + NADPH + H(+)</text>
        <dbReference type="Rhea" id="RHEA:53336"/>
        <dbReference type="Rhea" id="RHEA-COMP:13533"/>
        <dbReference type="Rhea" id="RHEA-COMP:13534"/>
        <dbReference type="ChEBI" id="CHEBI:15378"/>
        <dbReference type="ChEBI" id="CHEBI:57783"/>
        <dbReference type="ChEBI" id="CHEBI:58349"/>
        <dbReference type="ChEBI" id="CHEBI:65315"/>
        <dbReference type="ChEBI" id="CHEBI:74443"/>
        <dbReference type="EC" id="1.3.1.91"/>
    </reaction>
</comment>
<feature type="site" description="Interacts with tRNA" evidence="10">
    <location>
        <position position="108"/>
    </location>
</feature>
<feature type="site" description="Interacts with tRNA; defines subfamily-specific binding signature" evidence="10">
    <location>
        <position position="310"/>
    </location>
</feature>
<feature type="binding site" evidence="10 13">
    <location>
        <position position="150"/>
    </location>
    <ligand>
        <name>FMN</name>
        <dbReference type="ChEBI" id="CHEBI:58210"/>
    </ligand>
</feature>
<evidence type="ECO:0000256" key="7">
    <source>
        <dbReference type="ARBA" id="ARBA00022884"/>
    </source>
</evidence>
<evidence type="ECO:0000256" key="3">
    <source>
        <dbReference type="ARBA" id="ARBA00022630"/>
    </source>
</evidence>
<dbReference type="InterPro" id="IPR018517">
    <property type="entry name" value="tRNA_hU_synthase_CS"/>
</dbReference>
<dbReference type="CDD" id="cd02801">
    <property type="entry name" value="DUS_like_FMN"/>
    <property type="match status" value="1"/>
</dbReference>
<keyword evidence="8 10" id="KW-0560">Oxidoreductase</keyword>
<evidence type="ECO:0000259" key="14">
    <source>
        <dbReference type="Pfam" id="PF01207"/>
    </source>
</evidence>
<accession>A0A4R3MT15</accession>
<evidence type="ECO:0000256" key="4">
    <source>
        <dbReference type="ARBA" id="ARBA00022643"/>
    </source>
</evidence>